<reference evidence="1 2" key="1">
    <citation type="submission" date="2018-06" db="EMBL/GenBank/DDBJ databases">
        <authorList>
            <consortium name="Pathogen Informatics"/>
            <person name="Doyle S."/>
        </authorList>
    </citation>
    <scope>NUCLEOTIDE SEQUENCE [LARGE SCALE GENOMIC DNA]</scope>
    <source>
        <strain evidence="1 2">NCTC13159</strain>
    </source>
</reference>
<accession>A0AAJ5D2B7</accession>
<gene>
    <name evidence="1" type="ORF">NCTC13159_04091</name>
</gene>
<dbReference type="Proteomes" id="UP000254589">
    <property type="component" value="Unassembled WGS sequence"/>
</dbReference>
<evidence type="ECO:0008006" key="3">
    <source>
        <dbReference type="Google" id="ProtNLM"/>
    </source>
</evidence>
<proteinExistence type="predicted"/>
<comment type="caution">
    <text evidence="1">The sequence shown here is derived from an EMBL/GenBank/DDBJ whole genome shotgun (WGS) entry which is preliminary data.</text>
</comment>
<dbReference type="AlphaFoldDB" id="A0AAJ5D2B7"/>
<protein>
    <recommendedName>
        <fullName evidence="3">Leucine efflux protein</fullName>
    </recommendedName>
</protein>
<sequence length="41" mass="4214">MPTFATLATFVAVVLGLFLIPGPAVLLTITRTVQGGRRAGS</sequence>
<dbReference type="EMBL" id="UGSJ01000001">
    <property type="protein sequence ID" value="SUA92557.1"/>
    <property type="molecule type" value="Genomic_DNA"/>
</dbReference>
<name>A0AAJ5D2B7_PANPU</name>
<evidence type="ECO:0000313" key="2">
    <source>
        <dbReference type="Proteomes" id="UP000254589"/>
    </source>
</evidence>
<evidence type="ECO:0000313" key="1">
    <source>
        <dbReference type="EMBL" id="SUA92557.1"/>
    </source>
</evidence>
<organism evidence="1 2">
    <name type="scientific">Pandoraea pulmonicola</name>
    <dbReference type="NCBI Taxonomy" id="93221"/>
    <lineage>
        <taxon>Bacteria</taxon>
        <taxon>Pseudomonadati</taxon>
        <taxon>Pseudomonadota</taxon>
        <taxon>Betaproteobacteria</taxon>
        <taxon>Burkholderiales</taxon>
        <taxon>Burkholderiaceae</taxon>
        <taxon>Pandoraea</taxon>
    </lineage>
</organism>